<reference evidence="1 2" key="1">
    <citation type="submission" date="2019-11" db="EMBL/GenBank/DDBJ databases">
        <authorList>
            <person name="Li J."/>
        </authorList>
    </citation>
    <scope>NUCLEOTIDE SEQUENCE [LARGE SCALE GENOMIC DNA]</scope>
    <source>
        <strain evidence="1 2">MF47</strain>
    </source>
</reference>
<evidence type="ECO:0000313" key="1">
    <source>
        <dbReference type="EMBL" id="QGG40071.1"/>
    </source>
</evidence>
<proteinExistence type="predicted"/>
<name>A0A5Q2MEI8_9ACTN</name>
<dbReference type="AlphaFoldDB" id="A0A5Q2MEI8"/>
<protein>
    <submittedName>
        <fullName evidence="1">Uncharacterized protein</fullName>
    </submittedName>
</protein>
<dbReference type="RefSeq" id="WP_153651344.1">
    <property type="nucleotide sequence ID" value="NZ_CP045737.1"/>
</dbReference>
<dbReference type="EMBL" id="CP045737">
    <property type="protein sequence ID" value="QGG40071.1"/>
    <property type="molecule type" value="Genomic_DNA"/>
</dbReference>
<keyword evidence="2" id="KW-1185">Reference proteome</keyword>
<gene>
    <name evidence="1" type="ORF">GEV26_01005</name>
</gene>
<organism evidence="1 2">
    <name type="scientific">Aeromicrobium yanjiei</name>
    <dbReference type="NCBI Taxonomy" id="2662028"/>
    <lineage>
        <taxon>Bacteria</taxon>
        <taxon>Bacillati</taxon>
        <taxon>Actinomycetota</taxon>
        <taxon>Actinomycetes</taxon>
        <taxon>Propionibacteriales</taxon>
        <taxon>Nocardioidaceae</taxon>
        <taxon>Aeromicrobium</taxon>
    </lineage>
</organism>
<evidence type="ECO:0000313" key="2">
    <source>
        <dbReference type="Proteomes" id="UP000392064"/>
    </source>
</evidence>
<dbReference type="Proteomes" id="UP000392064">
    <property type="component" value="Chromosome"/>
</dbReference>
<sequence length="171" mass="18336">MTTDLHSAGPTVTVFGVRDALGLALAHELDRRGCSTHAVTTALGWLTSTTNAVVRLDTMAGEQAFRDLVHVDSPAAHVVAVCEKPADEATSDRLVELCRQCGDKHDVSLIWHAPLEPRMETVLGEPVVQSAPAPKDLALTIADEVGNQVVWTSAPSFAERTFEPGWQRGTS</sequence>
<dbReference type="KEGG" id="aef:GEV26_01005"/>
<accession>A0A5Q2MEI8</accession>